<dbReference type="AlphaFoldDB" id="A0A6D0HBK0"/>
<organism evidence="2 3">
    <name type="scientific">Escherichia coli</name>
    <dbReference type="NCBI Taxonomy" id="562"/>
    <lineage>
        <taxon>Bacteria</taxon>
        <taxon>Pseudomonadati</taxon>
        <taxon>Pseudomonadota</taxon>
        <taxon>Gammaproteobacteria</taxon>
        <taxon>Enterobacterales</taxon>
        <taxon>Enterobacteriaceae</taxon>
        <taxon>Escherichia</taxon>
    </lineage>
</organism>
<evidence type="ECO:0000256" key="1">
    <source>
        <dbReference type="SAM" id="Phobius"/>
    </source>
</evidence>
<feature type="transmembrane region" description="Helical" evidence="1">
    <location>
        <begin position="51"/>
        <end position="71"/>
    </location>
</feature>
<accession>A0A6D0HBK0</accession>
<feature type="transmembrane region" description="Helical" evidence="1">
    <location>
        <begin position="83"/>
        <end position="106"/>
    </location>
</feature>
<reference evidence="2 3" key="1">
    <citation type="submission" date="2019-10" db="EMBL/GenBank/DDBJ databases">
        <title>Antimicrobial-resistant enteric bacteria are widely distributed amongst people, animals and the environment in northern Tanzania.</title>
        <authorList>
            <person name="Subbiah M."/>
            <person name="Call D.R."/>
        </authorList>
    </citation>
    <scope>NUCLEOTIDE SEQUENCE [LARGE SCALE GENOMIC DNA]</scope>
    <source>
        <strain evidence="2 3">TzEc067</strain>
    </source>
</reference>
<evidence type="ECO:0000313" key="2">
    <source>
        <dbReference type="EMBL" id="KAE9731625.1"/>
    </source>
</evidence>
<protein>
    <submittedName>
        <fullName evidence="2">DUF2919 family protein</fullName>
    </submittedName>
</protein>
<proteinExistence type="predicted"/>
<keyword evidence="1" id="KW-0812">Transmembrane</keyword>
<name>A0A6D0HBK0_ECOLX</name>
<comment type="caution">
    <text evidence="2">The sequence shown here is derived from an EMBL/GenBank/DDBJ whole genome shotgun (WGS) entry which is preliminary data.</text>
</comment>
<keyword evidence="1" id="KW-0472">Membrane</keyword>
<keyword evidence="1" id="KW-1133">Transmembrane helix</keyword>
<sequence>MKNSELFLLSSDYDQFDILKLPWLFWCVLLLQVRSFINALHIVAFDNVQFTSTYFVIFVCPEILALILFVLYSKARNFRSWKFWTLGRWLLIIGQCLHLGWSFFYYSKGIIMIE</sequence>
<evidence type="ECO:0000313" key="3">
    <source>
        <dbReference type="Proteomes" id="UP000437875"/>
    </source>
</evidence>
<gene>
    <name evidence="2" type="ORF">GP711_13210</name>
</gene>
<dbReference type="Proteomes" id="UP000437875">
    <property type="component" value="Unassembled WGS sequence"/>
</dbReference>
<dbReference type="EMBL" id="WSGM01000006">
    <property type="protein sequence ID" value="KAE9731625.1"/>
    <property type="molecule type" value="Genomic_DNA"/>
</dbReference>
<feature type="transmembrane region" description="Helical" evidence="1">
    <location>
        <begin position="21"/>
        <end position="45"/>
    </location>
</feature>